<organism evidence="1 2">
    <name type="scientific">Candidatus Gottesmanbacteria bacterium GW2011_GWB1_49_7</name>
    <dbReference type="NCBI Taxonomy" id="1618448"/>
    <lineage>
        <taxon>Bacteria</taxon>
        <taxon>Candidatus Gottesmaniibacteriota</taxon>
    </lineage>
</organism>
<reference evidence="1 2" key="1">
    <citation type="journal article" date="2015" name="Nature">
        <title>rRNA introns, odd ribosomes, and small enigmatic genomes across a large radiation of phyla.</title>
        <authorList>
            <person name="Brown C.T."/>
            <person name="Hug L.A."/>
            <person name="Thomas B.C."/>
            <person name="Sharon I."/>
            <person name="Castelle C.J."/>
            <person name="Singh A."/>
            <person name="Wilkins M.J."/>
            <person name="Williams K.H."/>
            <person name="Banfield J.F."/>
        </authorList>
    </citation>
    <scope>NUCLEOTIDE SEQUENCE [LARGE SCALE GENOMIC DNA]</scope>
</reference>
<protein>
    <submittedName>
        <fullName evidence="1">Uncharacterized protein</fullName>
    </submittedName>
</protein>
<gene>
    <name evidence="1" type="ORF">UY48_C0008G0023</name>
</gene>
<comment type="caution">
    <text evidence="1">The sequence shown here is derived from an EMBL/GenBank/DDBJ whole genome shotgun (WGS) entry which is preliminary data.</text>
</comment>
<proteinExistence type="predicted"/>
<dbReference type="AlphaFoldDB" id="A0A0G1W2A9"/>
<evidence type="ECO:0000313" key="2">
    <source>
        <dbReference type="Proteomes" id="UP000034588"/>
    </source>
</evidence>
<dbReference type="EMBL" id="LCQD01000008">
    <property type="protein sequence ID" value="KKW12848.1"/>
    <property type="molecule type" value="Genomic_DNA"/>
</dbReference>
<name>A0A0G1W2A9_9BACT</name>
<sequence length="51" mass="5611">MDRILNQMLAEPSPALGRPTKHTVSLIAIIIAQALMLDFLAHPNWKGPAFT</sequence>
<accession>A0A0G1W2A9</accession>
<evidence type="ECO:0000313" key="1">
    <source>
        <dbReference type="EMBL" id="KKW12848.1"/>
    </source>
</evidence>
<dbReference type="Proteomes" id="UP000034588">
    <property type="component" value="Unassembled WGS sequence"/>
</dbReference>